<reference evidence="1" key="1">
    <citation type="submission" date="2019-12" db="EMBL/GenBank/DDBJ databases">
        <title>Novel species isolated from a subtropical stream in China.</title>
        <authorList>
            <person name="Lu H."/>
        </authorList>
    </citation>
    <scope>NUCLEOTIDE SEQUENCE [LARGE SCALE GENOMIC DNA]</scope>
    <source>
        <strain evidence="1">FT81W</strain>
    </source>
</reference>
<evidence type="ECO:0000313" key="2">
    <source>
        <dbReference type="Proteomes" id="UP000447355"/>
    </source>
</evidence>
<accession>A0A845GW81</accession>
<organism evidence="1 2">
    <name type="scientific">Duganella vulcania</name>
    <dbReference type="NCBI Taxonomy" id="2692166"/>
    <lineage>
        <taxon>Bacteria</taxon>
        <taxon>Pseudomonadati</taxon>
        <taxon>Pseudomonadota</taxon>
        <taxon>Betaproteobacteria</taxon>
        <taxon>Burkholderiales</taxon>
        <taxon>Oxalobacteraceae</taxon>
        <taxon>Telluria group</taxon>
        <taxon>Duganella</taxon>
    </lineage>
</organism>
<gene>
    <name evidence="1" type="ORF">GTP90_24015</name>
</gene>
<dbReference type="Proteomes" id="UP000447355">
    <property type="component" value="Unassembled WGS sequence"/>
</dbReference>
<dbReference type="RefSeq" id="WP_161085906.1">
    <property type="nucleotide sequence ID" value="NZ_WWCX01000057.1"/>
</dbReference>
<evidence type="ECO:0000313" key="1">
    <source>
        <dbReference type="EMBL" id="MYM96927.1"/>
    </source>
</evidence>
<protein>
    <recommendedName>
        <fullName evidence="3">HNH nuclease domain-containing protein</fullName>
    </recommendedName>
</protein>
<proteinExistence type="predicted"/>
<comment type="caution">
    <text evidence="1">The sequence shown here is derived from an EMBL/GenBank/DDBJ whole genome shotgun (WGS) entry which is preliminary data.</text>
</comment>
<sequence>MIKLQLHLSEDDVNSKKLVGNLLNAHWDFLNKRYARKPYSLQKYSLIRKCEDAIENLKKPGHRKDNGLSDDGAHSLSTFLVEILKTDQELLKKIILSDPENLLKLTKEIKIILQDDLLFSKTKNGYAQTSVGIYLSEIIFDYKNFRNSNQCATMFREGMNSNLFSCPYCNLNKITITDMSKSKEEDPTAYLDLDHFFPKSRYPYFAVSFYNLVPSCHDCNSREKGAKEFDLHTHIHPYVESFDDHYIFSINTDDFFEGEITIEGRLRDKNVRNDKSMSDLNLIDRYQADVTQIKAVLSYYKSRFSKMKLDPAEYIDFFTSHFSFRRSEILRSPQSKLLRDVVAQIDEENLLQIMK</sequence>
<dbReference type="Gene3D" id="1.10.30.50">
    <property type="match status" value="1"/>
</dbReference>
<evidence type="ECO:0008006" key="3">
    <source>
        <dbReference type="Google" id="ProtNLM"/>
    </source>
</evidence>
<name>A0A845GW81_9BURK</name>
<dbReference type="EMBL" id="WWCX01000057">
    <property type="protein sequence ID" value="MYM96927.1"/>
    <property type="molecule type" value="Genomic_DNA"/>
</dbReference>
<dbReference type="AlphaFoldDB" id="A0A845GW81"/>